<keyword evidence="5" id="KW-0969">Cilium</keyword>
<sequence>MANEFAGLIKADLAALNNAASELAQHATIIAPAAQFNAPQQGATFSFAQTMQDAVAGVNAQDVNAGQKMADVDAGRSDDLVGAMLASQEASLSFQMLMQVRNKVMGAVDELIKLPL</sequence>
<protein>
    <recommendedName>
        <fullName evidence="4">Flagellar hook-basal body complex protein FliE</fullName>
    </recommendedName>
</protein>
<dbReference type="GO" id="GO:0003774">
    <property type="term" value="F:cytoskeletal motor activity"/>
    <property type="evidence" value="ECO:0007669"/>
    <property type="project" value="InterPro"/>
</dbReference>
<dbReference type="PRINTS" id="PR01006">
    <property type="entry name" value="FLGHOOKFLIE"/>
</dbReference>
<dbReference type="AlphaFoldDB" id="A0A6L6QKD0"/>
<name>A0A6L6QKD0_9BURK</name>
<dbReference type="Proteomes" id="UP000472320">
    <property type="component" value="Unassembled WGS sequence"/>
</dbReference>
<reference evidence="5 6" key="1">
    <citation type="submission" date="2019-11" db="EMBL/GenBank/DDBJ databases">
        <title>Type strains purchased from KCTC, JCM and DSMZ.</title>
        <authorList>
            <person name="Lu H."/>
        </authorList>
    </citation>
    <scope>NUCLEOTIDE SEQUENCE [LARGE SCALE GENOMIC DNA]</scope>
    <source>
        <strain evidence="5 6">JCM 31587</strain>
    </source>
</reference>
<evidence type="ECO:0000256" key="3">
    <source>
        <dbReference type="ARBA" id="ARBA00023143"/>
    </source>
</evidence>
<keyword evidence="6" id="KW-1185">Reference proteome</keyword>
<dbReference type="EMBL" id="WNKX01000016">
    <property type="protein sequence ID" value="MTW12729.1"/>
    <property type="molecule type" value="Genomic_DNA"/>
</dbReference>
<evidence type="ECO:0000256" key="1">
    <source>
        <dbReference type="ARBA" id="ARBA00004117"/>
    </source>
</evidence>
<dbReference type="InterPro" id="IPR001624">
    <property type="entry name" value="FliE"/>
</dbReference>
<evidence type="ECO:0000313" key="5">
    <source>
        <dbReference type="EMBL" id="MTW12729.1"/>
    </source>
</evidence>
<proteinExistence type="inferred from homology"/>
<organism evidence="5 6">
    <name type="scientific">Massilia eburnea</name>
    <dbReference type="NCBI Taxonomy" id="1776165"/>
    <lineage>
        <taxon>Bacteria</taxon>
        <taxon>Pseudomonadati</taxon>
        <taxon>Pseudomonadota</taxon>
        <taxon>Betaproteobacteria</taxon>
        <taxon>Burkholderiales</taxon>
        <taxon>Oxalobacteraceae</taxon>
        <taxon>Telluria group</taxon>
        <taxon>Massilia</taxon>
    </lineage>
</organism>
<dbReference type="GO" id="GO:0005198">
    <property type="term" value="F:structural molecule activity"/>
    <property type="evidence" value="ECO:0007669"/>
    <property type="project" value="InterPro"/>
</dbReference>
<keyword evidence="3 4" id="KW-0975">Bacterial flagellum</keyword>
<comment type="caution">
    <text evidence="5">The sequence shown here is derived from an EMBL/GenBank/DDBJ whole genome shotgun (WGS) entry which is preliminary data.</text>
</comment>
<dbReference type="GO" id="GO:0009425">
    <property type="term" value="C:bacterial-type flagellum basal body"/>
    <property type="evidence" value="ECO:0007669"/>
    <property type="project" value="UniProtKB-SubCell"/>
</dbReference>
<evidence type="ECO:0000313" key="6">
    <source>
        <dbReference type="Proteomes" id="UP000472320"/>
    </source>
</evidence>
<comment type="similarity">
    <text evidence="2 4">Belongs to the FliE family.</text>
</comment>
<accession>A0A6L6QKD0</accession>
<dbReference type="PANTHER" id="PTHR34653">
    <property type="match status" value="1"/>
</dbReference>
<keyword evidence="5" id="KW-0966">Cell projection</keyword>
<keyword evidence="5" id="KW-0282">Flagellum</keyword>
<dbReference type="RefSeq" id="WP_155455662.1">
    <property type="nucleotide sequence ID" value="NZ_WNKX01000016.1"/>
</dbReference>
<dbReference type="GO" id="GO:0071973">
    <property type="term" value="P:bacterial-type flagellum-dependent cell motility"/>
    <property type="evidence" value="ECO:0007669"/>
    <property type="project" value="InterPro"/>
</dbReference>
<dbReference type="OrthoDB" id="8909229at2"/>
<dbReference type="Pfam" id="PF02049">
    <property type="entry name" value="FliE"/>
    <property type="match status" value="1"/>
</dbReference>
<evidence type="ECO:0000256" key="4">
    <source>
        <dbReference type="HAMAP-Rule" id="MF_00724"/>
    </source>
</evidence>
<dbReference type="HAMAP" id="MF_00724">
    <property type="entry name" value="FliE"/>
    <property type="match status" value="1"/>
</dbReference>
<evidence type="ECO:0000256" key="2">
    <source>
        <dbReference type="ARBA" id="ARBA00009272"/>
    </source>
</evidence>
<comment type="subcellular location">
    <subcellularLocation>
        <location evidence="1 4">Bacterial flagellum basal body</location>
    </subcellularLocation>
</comment>
<gene>
    <name evidence="4" type="primary">fliE</name>
    <name evidence="5" type="ORF">GM658_19150</name>
</gene>
<dbReference type="PANTHER" id="PTHR34653:SF1">
    <property type="entry name" value="FLAGELLAR HOOK-BASAL BODY COMPLEX PROTEIN FLIE"/>
    <property type="match status" value="1"/>
</dbReference>